<evidence type="ECO:0000313" key="15">
    <source>
        <dbReference type="EMBL" id="MEQ2558634.1"/>
    </source>
</evidence>
<dbReference type="EMBL" id="JBBMEX010000014">
    <property type="protein sequence ID" value="MEQ2558634.1"/>
    <property type="molecule type" value="Genomic_DNA"/>
</dbReference>
<comment type="subcellular location">
    <subcellularLocation>
        <location evidence="12">Cell membrane</location>
        <topology evidence="12">Single-pass membrane protein</topology>
    </subcellularLocation>
    <subcellularLocation>
        <location evidence="11">Endomembrane system</location>
        <topology evidence="11">Single-pass membrane protein</topology>
    </subcellularLocation>
</comment>
<keyword evidence="16" id="KW-1185">Reference proteome</keyword>
<dbReference type="PANTHER" id="PTHR33445">
    <property type="entry name" value="ATP SYNTHASE SUBUNIT B', CHLOROPLASTIC"/>
    <property type="match status" value="1"/>
</dbReference>
<evidence type="ECO:0000256" key="5">
    <source>
        <dbReference type="ARBA" id="ARBA00022781"/>
    </source>
</evidence>
<evidence type="ECO:0000256" key="13">
    <source>
        <dbReference type="RuleBase" id="RU003848"/>
    </source>
</evidence>
<dbReference type="HAMAP" id="MF_01398">
    <property type="entry name" value="ATP_synth_b_bprime"/>
    <property type="match status" value="1"/>
</dbReference>
<evidence type="ECO:0000256" key="6">
    <source>
        <dbReference type="ARBA" id="ARBA00022989"/>
    </source>
</evidence>
<keyword evidence="2 12" id="KW-0813">Transport</keyword>
<comment type="caution">
    <text evidence="15">The sequence shown here is derived from an EMBL/GenBank/DDBJ whole genome shotgun (WGS) entry which is preliminary data.</text>
</comment>
<evidence type="ECO:0000256" key="3">
    <source>
        <dbReference type="ARBA" id="ARBA00022547"/>
    </source>
</evidence>
<comment type="subunit">
    <text evidence="12">F-type ATPases have 2 components, F(1) - the catalytic core - and F(0) - the membrane proton channel. F(1) has five subunits: alpha(3), beta(3), gamma(1), delta(1), epsilon(1). F(0) has three main subunits: a(1), b(2) and c(10-14). The alpha and beta chains form an alternating ring which encloses part of the gamma chain. F(1) is attached to F(0) by a central stalk formed by the gamma and epsilon chains, while a peripheral stalk is formed by the delta and b chains.</text>
</comment>
<comment type="function">
    <text evidence="10 12">F(1)F(0) ATP synthase produces ATP from ADP in the presence of a proton or sodium gradient. F-type ATPases consist of two structural domains, F(1) containing the extramembraneous catalytic core and F(0) containing the membrane proton channel, linked together by a central stalk and a peripheral stalk. During catalysis, ATP synthesis in the catalytic domain of F(1) is coupled via a rotary mechanism of the central stalk subunits to proton translocation.</text>
</comment>
<keyword evidence="3 12" id="KW-0138">CF(0)</keyword>
<feature type="coiled-coil region" evidence="14">
    <location>
        <begin position="59"/>
        <end position="131"/>
    </location>
</feature>
<dbReference type="Proteomes" id="UP001454489">
    <property type="component" value="Unassembled WGS sequence"/>
</dbReference>
<reference evidence="15 16" key="1">
    <citation type="submission" date="2024-03" db="EMBL/GenBank/DDBJ databases">
        <title>Human intestinal bacterial collection.</title>
        <authorList>
            <person name="Pauvert C."/>
            <person name="Hitch T.C.A."/>
            <person name="Clavel T."/>
        </authorList>
    </citation>
    <scope>NUCLEOTIDE SEQUENCE [LARGE SCALE GENOMIC DNA]</scope>
    <source>
        <strain evidence="15 16">CLA-AA-H185</strain>
    </source>
</reference>
<organism evidence="15 16">
    <name type="scientific">Maccoyibacter intestinihominis</name>
    <dbReference type="NCBI Taxonomy" id="3133499"/>
    <lineage>
        <taxon>Bacteria</taxon>
        <taxon>Bacillati</taxon>
        <taxon>Bacillota</taxon>
        <taxon>Clostridia</taxon>
        <taxon>Lachnospirales</taxon>
        <taxon>Lachnospiraceae</taxon>
        <taxon>Maccoyibacter</taxon>
    </lineage>
</organism>
<keyword evidence="6 12" id="KW-1133">Transmembrane helix</keyword>
<evidence type="ECO:0000256" key="9">
    <source>
        <dbReference type="ARBA" id="ARBA00023310"/>
    </source>
</evidence>
<sequence length="171" mass="19569">MTRLFDLDFQLLHDTVLAAIAVFVLFLFLSYLLFNPVRKMLEDRKMKIKTDLDTAKLDKEDAAALKAEYDAKLKNIEKEAEEILSEARQKALKNEARIVEEAKEEASRIIKRANEEAILEKKRAMDEMKQEVIGIASMMAQKVVSASIDTTIQDTLVEETLKEMGDSTWQN</sequence>
<keyword evidence="12" id="KW-1003">Cell membrane</keyword>
<protein>
    <recommendedName>
        <fullName evidence="12">ATP synthase subunit b</fullName>
    </recommendedName>
    <alternativeName>
        <fullName evidence="12">ATP synthase F(0) sector subunit b</fullName>
    </alternativeName>
    <alternativeName>
        <fullName evidence="12">ATPase subunit I</fullName>
    </alternativeName>
    <alternativeName>
        <fullName evidence="12">F-type ATPase subunit b</fullName>
        <shortName evidence="12">F-ATPase subunit b</shortName>
    </alternativeName>
</protein>
<dbReference type="InterPro" id="IPR002146">
    <property type="entry name" value="ATP_synth_b/b'su_bac/chlpt"/>
</dbReference>
<proteinExistence type="inferred from homology"/>
<comment type="similarity">
    <text evidence="1 12 13">Belongs to the ATPase B chain family.</text>
</comment>
<gene>
    <name evidence="12 15" type="primary">atpF</name>
    <name evidence="15" type="ORF">WMO43_12255</name>
</gene>
<evidence type="ECO:0000256" key="4">
    <source>
        <dbReference type="ARBA" id="ARBA00022692"/>
    </source>
</evidence>
<evidence type="ECO:0000256" key="11">
    <source>
        <dbReference type="ARBA" id="ARBA00037847"/>
    </source>
</evidence>
<evidence type="ECO:0000256" key="10">
    <source>
        <dbReference type="ARBA" id="ARBA00025198"/>
    </source>
</evidence>
<evidence type="ECO:0000256" key="7">
    <source>
        <dbReference type="ARBA" id="ARBA00023065"/>
    </source>
</evidence>
<keyword evidence="4 12" id="KW-0812">Transmembrane</keyword>
<keyword evidence="7 12" id="KW-0406">Ion transport</keyword>
<dbReference type="InterPro" id="IPR050059">
    <property type="entry name" value="ATP_synthase_B_chain"/>
</dbReference>
<accession>A0ABV1HFZ8</accession>
<dbReference type="Pfam" id="PF00430">
    <property type="entry name" value="ATP-synt_B"/>
    <property type="match status" value="1"/>
</dbReference>
<name>A0ABV1HFZ8_9FIRM</name>
<keyword evidence="14" id="KW-0175">Coiled coil</keyword>
<dbReference type="PANTHER" id="PTHR33445:SF2">
    <property type="entry name" value="ATP SYNTHASE SUBUNIT B', CHLOROPLASTIC"/>
    <property type="match status" value="1"/>
</dbReference>
<dbReference type="NCBIfam" id="TIGR01144">
    <property type="entry name" value="ATP_synt_b"/>
    <property type="match status" value="1"/>
</dbReference>
<evidence type="ECO:0000256" key="12">
    <source>
        <dbReference type="HAMAP-Rule" id="MF_01398"/>
    </source>
</evidence>
<evidence type="ECO:0000256" key="14">
    <source>
        <dbReference type="SAM" id="Coils"/>
    </source>
</evidence>
<keyword evidence="5 12" id="KW-0375">Hydrogen ion transport</keyword>
<evidence type="ECO:0000256" key="8">
    <source>
        <dbReference type="ARBA" id="ARBA00023136"/>
    </source>
</evidence>
<dbReference type="CDD" id="cd06503">
    <property type="entry name" value="ATP-synt_Fo_b"/>
    <property type="match status" value="1"/>
</dbReference>
<dbReference type="RefSeq" id="WP_177963565.1">
    <property type="nucleotide sequence ID" value="NZ_JBBMEX010000014.1"/>
</dbReference>
<evidence type="ECO:0000313" key="16">
    <source>
        <dbReference type="Proteomes" id="UP001454489"/>
    </source>
</evidence>
<comment type="function">
    <text evidence="12">Component of the F(0) channel, it forms part of the peripheral stalk, linking F(1) to F(0).</text>
</comment>
<evidence type="ECO:0000256" key="1">
    <source>
        <dbReference type="ARBA" id="ARBA00005513"/>
    </source>
</evidence>
<feature type="transmembrane region" description="Helical" evidence="12">
    <location>
        <begin position="16"/>
        <end position="37"/>
    </location>
</feature>
<dbReference type="InterPro" id="IPR005864">
    <property type="entry name" value="ATP_synth_F0_bsu_bac"/>
</dbReference>
<evidence type="ECO:0000256" key="2">
    <source>
        <dbReference type="ARBA" id="ARBA00022448"/>
    </source>
</evidence>
<keyword evidence="9 12" id="KW-0066">ATP synthesis</keyword>
<keyword evidence="8 12" id="KW-0472">Membrane</keyword>